<dbReference type="Gene3D" id="3.40.50.1390">
    <property type="entry name" value="Resolvase, N-terminal catalytic domain"/>
    <property type="match status" value="1"/>
</dbReference>
<dbReference type="InterPro" id="IPR011109">
    <property type="entry name" value="DNA_bind_recombinase_dom"/>
</dbReference>
<dbReference type="SMART" id="SM00857">
    <property type="entry name" value="Resolvase"/>
    <property type="match status" value="1"/>
</dbReference>
<sequence length="595" mass="65725">MRLLGAIRLSRHRGEADPSTSPERQRAAIQAVAEAQHSEIIGWASDLDVSAISLPPFDRPELGKWLEGSRVREYDGIAWSKFDRAIRSMADMYDLVKWAAKHSKQLVFASGIGGEPMVLDLRGGALNPITHLIVMIFAFAAEWEASVITQRNKETRAYMRSIGRWSGGMYPYHTMPERDGNGWRLVKNPETWEVMEEIVERALNRESKRSIADSLNGREILSPREYRNMVNGKVPTAPADGTVTALTDDVCTIEPSGGTGPAEVRKFPKHAKWSVTLGQPVAEGDRLTAPIMWSGKTIGDQLRAQALLGVVEFERKAVLGSDGMPVKRCPALVNRNEWARLQTILAADGDAHSKLHSSDASPLGGIVFCGVCGEPRYYRNQKSRFAGKVVEYSYYGCRSNWAYLMEQKPEERCTNKSVKASDLEDAIEAAVLRMVGSVPVLVPVEMAGESHREELAEATAALMDITERTAGKSAAVQAIYAEQITALEERITKLAEMPEIEPHVEMMPTGKTYRETWETADAAERRKLLLDSGIRAEVVRHDTEDAKGIVMRAAYERGKAAELPTVYLSAVGNAVAALTFPKDLFWRARGTAGRG</sequence>
<dbReference type="CDD" id="cd00338">
    <property type="entry name" value="Ser_Recombinase"/>
    <property type="match status" value="1"/>
</dbReference>
<keyword evidence="5" id="KW-1185">Reference proteome</keyword>
<gene>
    <name evidence="4" type="ORF">ACFO0C_23905</name>
</gene>
<dbReference type="InterPro" id="IPR006119">
    <property type="entry name" value="Resolv_N"/>
</dbReference>
<dbReference type="Gene3D" id="3.90.1750.20">
    <property type="entry name" value="Putative Large Serine Recombinase, Chain B, Domain 2"/>
    <property type="match status" value="1"/>
</dbReference>
<evidence type="ECO:0000256" key="2">
    <source>
        <dbReference type="ARBA" id="ARBA00023172"/>
    </source>
</evidence>
<evidence type="ECO:0000313" key="4">
    <source>
        <dbReference type="EMBL" id="MFC4067987.1"/>
    </source>
</evidence>
<dbReference type="InterPro" id="IPR050639">
    <property type="entry name" value="SSR_resolvase"/>
</dbReference>
<dbReference type="Pfam" id="PF07508">
    <property type="entry name" value="Recombinase"/>
    <property type="match status" value="1"/>
</dbReference>
<evidence type="ECO:0000313" key="5">
    <source>
        <dbReference type="Proteomes" id="UP001595867"/>
    </source>
</evidence>
<dbReference type="InterPro" id="IPR025827">
    <property type="entry name" value="Zn_ribbon_recom_dom"/>
</dbReference>
<protein>
    <submittedName>
        <fullName evidence="4">Recombinase family protein</fullName>
    </submittedName>
</protein>
<comment type="caution">
    <text evidence="4">The sequence shown here is derived from an EMBL/GenBank/DDBJ whole genome shotgun (WGS) entry which is preliminary data.</text>
</comment>
<name>A0ABV8IUT8_9ACTN</name>
<dbReference type="PANTHER" id="PTHR30461:SF2">
    <property type="entry name" value="SERINE RECOMBINASE PINE-RELATED"/>
    <property type="match status" value="1"/>
</dbReference>
<keyword evidence="1" id="KW-0238">DNA-binding</keyword>
<accession>A0ABV8IUT8</accession>
<dbReference type="SUPFAM" id="SSF53041">
    <property type="entry name" value="Resolvase-like"/>
    <property type="match status" value="1"/>
</dbReference>
<dbReference type="InterPro" id="IPR038109">
    <property type="entry name" value="DNA_bind_recomb_sf"/>
</dbReference>
<dbReference type="Proteomes" id="UP001595867">
    <property type="component" value="Unassembled WGS sequence"/>
</dbReference>
<dbReference type="Pfam" id="PF13408">
    <property type="entry name" value="Zn_ribbon_recom"/>
    <property type="match status" value="1"/>
</dbReference>
<dbReference type="EMBL" id="JBHSBL010000018">
    <property type="protein sequence ID" value="MFC4067987.1"/>
    <property type="molecule type" value="Genomic_DNA"/>
</dbReference>
<keyword evidence="2" id="KW-0233">DNA recombination</keyword>
<dbReference type="PANTHER" id="PTHR30461">
    <property type="entry name" value="DNA-INVERTASE FROM LAMBDOID PROPHAGE"/>
    <property type="match status" value="1"/>
</dbReference>
<reference evidence="5" key="1">
    <citation type="journal article" date="2019" name="Int. J. Syst. Evol. Microbiol.">
        <title>The Global Catalogue of Microorganisms (GCM) 10K type strain sequencing project: providing services to taxonomists for standard genome sequencing and annotation.</title>
        <authorList>
            <consortium name="The Broad Institute Genomics Platform"/>
            <consortium name="The Broad Institute Genome Sequencing Center for Infectious Disease"/>
            <person name="Wu L."/>
            <person name="Ma J."/>
        </authorList>
    </citation>
    <scope>NUCLEOTIDE SEQUENCE [LARGE SCALE GENOMIC DNA]</scope>
    <source>
        <strain evidence="5">TBRC 5832</strain>
    </source>
</reference>
<feature type="domain" description="Resolvase/invertase-type recombinase catalytic" evidence="3">
    <location>
        <begin position="3"/>
        <end position="165"/>
    </location>
</feature>
<dbReference type="RefSeq" id="WP_378068878.1">
    <property type="nucleotide sequence ID" value="NZ_JBHSBL010000018.1"/>
</dbReference>
<proteinExistence type="predicted"/>
<dbReference type="Pfam" id="PF00239">
    <property type="entry name" value="Resolvase"/>
    <property type="match status" value="1"/>
</dbReference>
<evidence type="ECO:0000259" key="3">
    <source>
        <dbReference type="SMART" id="SM00857"/>
    </source>
</evidence>
<dbReference type="InterPro" id="IPR036162">
    <property type="entry name" value="Resolvase-like_N_sf"/>
</dbReference>
<evidence type="ECO:0000256" key="1">
    <source>
        <dbReference type="ARBA" id="ARBA00023125"/>
    </source>
</evidence>
<organism evidence="4 5">
    <name type="scientific">Actinoplanes subglobosus</name>
    <dbReference type="NCBI Taxonomy" id="1547892"/>
    <lineage>
        <taxon>Bacteria</taxon>
        <taxon>Bacillati</taxon>
        <taxon>Actinomycetota</taxon>
        <taxon>Actinomycetes</taxon>
        <taxon>Micromonosporales</taxon>
        <taxon>Micromonosporaceae</taxon>
        <taxon>Actinoplanes</taxon>
    </lineage>
</organism>